<keyword evidence="1" id="KW-1133">Transmembrane helix</keyword>
<sequence>MKHTHTHLHHYCFYLILRLVMSLIFYNINICLYLMSFMSQLYYHFLVLCKLLLKLLVKSEKIHTHVCVYIYHEEGRTYFHDLFNTCGDQHGTREISGSQHRKRDLCYCRKITTMEVGRALKKMGKAKSVGPDNIPIGAWIC</sequence>
<feature type="transmembrane region" description="Helical" evidence="1">
    <location>
        <begin position="12"/>
        <end position="35"/>
    </location>
</feature>
<protein>
    <submittedName>
        <fullName evidence="2">Uncharacterized protein</fullName>
    </submittedName>
</protein>
<dbReference type="Proteomes" id="UP001408789">
    <property type="component" value="Unassembled WGS sequence"/>
</dbReference>
<dbReference type="EMBL" id="JBCNJP010000027">
    <property type="protein sequence ID" value="KAK9053413.1"/>
    <property type="molecule type" value="Genomic_DNA"/>
</dbReference>
<evidence type="ECO:0000256" key="1">
    <source>
        <dbReference type="SAM" id="Phobius"/>
    </source>
</evidence>
<organism evidence="2 3">
    <name type="scientific">Deinandra increscens subsp. villosa</name>
    <dbReference type="NCBI Taxonomy" id="3103831"/>
    <lineage>
        <taxon>Eukaryota</taxon>
        <taxon>Viridiplantae</taxon>
        <taxon>Streptophyta</taxon>
        <taxon>Embryophyta</taxon>
        <taxon>Tracheophyta</taxon>
        <taxon>Spermatophyta</taxon>
        <taxon>Magnoliopsida</taxon>
        <taxon>eudicotyledons</taxon>
        <taxon>Gunneridae</taxon>
        <taxon>Pentapetalae</taxon>
        <taxon>asterids</taxon>
        <taxon>campanulids</taxon>
        <taxon>Asterales</taxon>
        <taxon>Asteraceae</taxon>
        <taxon>Asteroideae</taxon>
        <taxon>Heliantheae alliance</taxon>
        <taxon>Madieae</taxon>
        <taxon>Madiinae</taxon>
        <taxon>Deinandra</taxon>
    </lineage>
</organism>
<reference evidence="2 3" key="1">
    <citation type="submission" date="2024-04" db="EMBL/GenBank/DDBJ databases">
        <title>The reference genome of an endangered Asteraceae, Deinandra increscens subsp. villosa, native to the Central Coast of California.</title>
        <authorList>
            <person name="Guilliams M."/>
            <person name="Hasenstab-Lehman K."/>
            <person name="Meyer R."/>
            <person name="Mcevoy S."/>
        </authorList>
    </citation>
    <scope>NUCLEOTIDE SEQUENCE [LARGE SCALE GENOMIC DNA]</scope>
    <source>
        <tissue evidence="2">Leaf</tissue>
    </source>
</reference>
<comment type="caution">
    <text evidence="2">The sequence shown here is derived from an EMBL/GenBank/DDBJ whole genome shotgun (WGS) entry which is preliminary data.</text>
</comment>
<keyword evidence="1" id="KW-0812">Transmembrane</keyword>
<evidence type="ECO:0000313" key="2">
    <source>
        <dbReference type="EMBL" id="KAK9053413.1"/>
    </source>
</evidence>
<evidence type="ECO:0000313" key="3">
    <source>
        <dbReference type="Proteomes" id="UP001408789"/>
    </source>
</evidence>
<gene>
    <name evidence="2" type="ORF">SSX86_030047</name>
</gene>
<keyword evidence="1" id="KW-0472">Membrane</keyword>
<dbReference type="AlphaFoldDB" id="A0AAP0GKM6"/>
<name>A0AAP0GKM6_9ASTR</name>
<proteinExistence type="predicted"/>
<accession>A0AAP0GKM6</accession>
<keyword evidence="3" id="KW-1185">Reference proteome</keyword>